<organism evidence="2 3">
    <name type="scientific">Paragonimus heterotremus</name>
    <dbReference type="NCBI Taxonomy" id="100268"/>
    <lineage>
        <taxon>Eukaryota</taxon>
        <taxon>Metazoa</taxon>
        <taxon>Spiralia</taxon>
        <taxon>Lophotrochozoa</taxon>
        <taxon>Platyhelminthes</taxon>
        <taxon>Trematoda</taxon>
        <taxon>Digenea</taxon>
        <taxon>Plagiorchiida</taxon>
        <taxon>Troglotremata</taxon>
        <taxon>Troglotrematidae</taxon>
        <taxon>Paragonimus</taxon>
    </lineage>
</organism>
<dbReference type="AlphaFoldDB" id="A0A8J4T2B0"/>
<feature type="chain" id="PRO_5035203329" description="C-type lectin domain-containing protein" evidence="1">
    <location>
        <begin position="19"/>
        <end position="249"/>
    </location>
</feature>
<evidence type="ECO:0008006" key="4">
    <source>
        <dbReference type="Google" id="ProtNLM"/>
    </source>
</evidence>
<evidence type="ECO:0000256" key="1">
    <source>
        <dbReference type="SAM" id="SignalP"/>
    </source>
</evidence>
<dbReference type="Proteomes" id="UP000748531">
    <property type="component" value="Unassembled WGS sequence"/>
</dbReference>
<gene>
    <name evidence="2" type="ORF">PHET_10091</name>
</gene>
<evidence type="ECO:0000313" key="2">
    <source>
        <dbReference type="EMBL" id="KAF5396811.1"/>
    </source>
</evidence>
<proteinExistence type="predicted"/>
<feature type="signal peptide" evidence="1">
    <location>
        <begin position="1"/>
        <end position="18"/>
    </location>
</feature>
<dbReference type="EMBL" id="LUCH01007303">
    <property type="protein sequence ID" value="KAF5396811.1"/>
    <property type="molecule type" value="Genomic_DNA"/>
</dbReference>
<protein>
    <recommendedName>
        <fullName evidence="4">C-type lectin domain-containing protein</fullName>
    </recommendedName>
</protein>
<dbReference type="OrthoDB" id="6250111at2759"/>
<evidence type="ECO:0000313" key="3">
    <source>
        <dbReference type="Proteomes" id="UP000748531"/>
    </source>
</evidence>
<accession>A0A8J4T2B0</accession>
<keyword evidence="3" id="KW-1185">Reference proteome</keyword>
<keyword evidence="1" id="KW-0732">Signal</keyword>
<comment type="caution">
    <text evidence="2">The sequence shown here is derived from an EMBL/GenBank/DDBJ whole genome shotgun (WGS) entry which is preliminary data.</text>
</comment>
<reference evidence="2" key="1">
    <citation type="submission" date="2019-05" db="EMBL/GenBank/DDBJ databases">
        <title>Annotation for the trematode Paragonimus heterotremus.</title>
        <authorList>
            <person name="Choi Y.-J."/>
        </authorList>
    </citation>
    <scope>NUCLEOTIDE SEQUENCE</scope>
    <source>
        <strain evidence="2">LC</strain>
    </source>
</reference>
<name>A0A8J4T2B0_9TREM</name>
<sequence>MCLVYLLRLLLNFSILHACPPDTVDCGNNICTIALSGPFTYCDAHKMCEQEGLRRGSRYFMVGRHVTQVYATWTFFTLAHSGIHSFLNARNLSNVGWQTNEPGYRFYSLEYGEVPWGPQQPSGYYEQMAIIASTGLRTEAQNLRNRSVLCELSTVPAPDVSVPSQFKMNWPMILESNVMLGQLSVGCFEKFIAPSRLFCALRCKLKIQCVSFYFNRSTAICQLSLYVDSRLPNTELSQPGIYLRFARIN</sequence>